<feature type="transmembrane region" description="Helical" evidence="1">
    <location>
        <begin position="44"/>
        <end position="73"/>
    </location>
</feature>
<dbReference type="AlphaFoldDB" id="A0A8S1F8H3"/>
<proteinExistence type="predicted"/>
<evidence type="ECO:0000313" key="2">
    <source>
        <dbReference type="EMBL" id="CAB3407218.1"/>
    </source>
</evidence>
<dbReference type="EMBL" id="CADEPM010000006">
    <property type="protein sequence ID" value="CAB3407218.1"/>
    <property type="molecule type" value="Genomic_DNA"/>
</dbReference>
<keyword evidence="1" id="KW-1133">Transmembrane helix</keyword>
<protein>
    <submittedName>
        <fullName evidence="2">Uncharacterized protein</fullName>
    </submittedName>
</protein>
<evidence type="ECO:0000256" key="1">
    <source>
        <dbReference type="SAM" id="Phobius"/>
    </source>
</evidence>
<dbReference type="Proteomes" id="UP000494206">
    <property type="component" value="Unassembled WGS sequence"/>
</dbReference>
<organism evidence="2 3">
    <name type="scientific">Caenorhabditis bovis</name>
    <dbReference type="NCBI Taxonomy" id="2654633"/>
    <lineage>
        <taxon>Eukaryota</taxon>
        <taxon>Metazoa</taxon>
        <taxon>Ecdysozoa</taxon>
        <taxon>Nematoda</taxon>
        <taxon>Chromadorea</taxon>
        <taxon>Rhabditida</taxon>
        <taxon>Rhabditina</taxon>
        <taxon>Rhabditomorpha</taxon>
        <taxon>Rhabditoidea</taxon>
        <taxon>Rhabditidae</taxon>
        <taxon>Peloderinae</taxon>
        <taxon>Caenorhabditis</taxon>
    </lineage>
</organism>
<keyword evidence="3" id="KW-1185">Reference proteome</keyword>
<evidence type="ECO:0000313" key="3">
    <source>
        <dbReference type="Proteomes" id="UP000494206"/>
    </source>
</evidence>
<reference evidence="2 3" key="1">
    <citation type="submission" date="2020-04" db="EMBL/GenBank/DDBJ databases">
        <authorList>
            <person name="Laetsch R D."/>
            <person name="Stevens L."/>
            <person name="Kumar S."/>
            <person name="Blaxter L. M."/>
        </authorList>
    </citation>
    <scope>NUCLEOTIDE SEQUENCE [LARGE SCALE GENOMIC DNA]</scope>
</reference>
<gene>
    <name evidence="2" type="ORF">CBOVIS_LOCUS9179</name>
</gene>
<accession>A0A8S1F8H3</accession>
<keyword evidence="1" id="KW-0472">Membrane</keyword>
<name>A0A8S1F8H3_9PELO</name>
<comment type="caution">
    <text evidence="2">The sequence shown here is derived from an EMBL/GenBank/DDBJ whole genome shotgun (WGS) entry which is preliminary data.</text>
</comment>
<sequence>MEHTLKNVNQSFKERHDQFRAIKMDDEEACIRSQSIMAKLQTNITIFGIIEINPAGICFMIFLTMIIVLMLIFF</sequence>
<keyword evidence="1" id="KW-0812">Transmembrane</keyword>